<accession>A0ABQ6Y7Y8</accession>
<keyword evidence="3" id="KW-1185">Reference proteome</keyword>
<dbReference type="Proteomes" id="UP000771797">
    <property type="component" value="Unassembled WGS sequence"/>
</dbReference>
<protein>
    <submittedName>
        <fullName evidence="2">Transposase, IS204/IS1001/IS1096/IS1165 family protein</fullName>
    </submittedName>
</protein>
<evidence type="ECO:0000313" key="2">
    <source>
        <dbReference type="EMBL" id="KAF0805666.1"/>
    </source>
</evidence>
<reference evidence="2 3" key="1">
    <citation type="submission" date="2012-09" db="EMBL/GenBank/DDBJ databases">
        <title>Genome Sequence of alkane-degrading Bacterium Alcanivorax sp. 6-D-6.</title>
        <authorList>
            <person name="Lai Q."/>
            <person name="Shao Z."/>
        </authorList>
    </citation>
    <scope>NUCLEOTIDE SEQUENCE [LARGE SCALE GENOMIC DNA]</scope>
    <source>
        <strain evidence="2 3">6-D-6</strain>
    </source>
</reference>
<proteinExistence type="predicted"/>
<organism evidence="2 3">
    <name type="scientific">Alcanivorax xiamenensis</name>
    <dbReference type="NCBI Taxonomy" id="1177156"/>
    <lineage>
        <taxon>Bacteria</taxon>
        <taxon>Pseudomonadati</taxon>
        <taxon>Pseudomonadota</taxon>
        <taxon>Gammaproteobacteria</taxon>
        <taxon>Oceanospirillales</taxon>
        <taxon>Alcanivoracaceae</taxon>
        <taxon>Alcanivorax</taxon>
    </lineage>
</organism>
<dbReference type="Pfam" id="PF01610">
    <property type="entry name" value="DDE_Tnp_ISL3"/>
    <property type="match status" value="1"/>
</dbReference>
<sequence>MLRNPENLKGEQAGELRALLELNQPRMTVYLMKAQLKELWYARRERQARWRWTQWFNIRLWPASPFASRLAPAAAS</sequence>
<feature type="domain" description="Transposase IS204/IS1001/IS1096/IS1165 DDE" evidence="1">
    <location>
        <begin position="1"/>
        <end position="57"/>
    </location>
</feature>
<dbReference type="RefSeq" id="WP_159660721.1">
    <property type="nucleotide sequence ID" value="NZ_AQPF01000014.1"/>
</dbReference>
<evidence type="ECO:0000259" key="1">
    <source>
        <dbReference type="Pfam" id="PF01610"/>
    </source>
</evidence>
<gene>
    <name evidence="2" type="ORF">A6D6_02114</name>
</gene>
<evidence type="ECO:0000313" key="3">
    <source>
        <dbReference type="Proteomes" id="UP000771797"/>
    </source>
</evidence>
<dbReference type="EMBL" id="AQPF01000014">
    <property type="protein sequence ID" value="KAF0805666.1"/>
    <property type="molecule type" value="Genomic_DNA"/>
</dbReference>
<dbReference type="InterPro" id="IPR002560">
    <property type="entry name" value="Transposase_DDE"/>
</dbReference>
<comment type="caution">
    <text evidence="2">The sequence shown here is derived from an EMBL/GenBank/DDBJ whole genome shotgun (WGS) entry which is preliminary data.</text>
</comment>
<name>A0ABQ6Y7Y8_9GAMM</name>